<reference evidence="1 2" key="1">
    <citation type="submission" date="2019-03" db="EMBL/GenBank/DDBJ databases">
        <title>Deep-cultivation of Planctomycetes and their phenomic and genomic characterization uncovers novel biology.</title>
        <authorList>
            <person name="Wiegand S."/>
            <person name="Jogler M."/>
            <person name="Boedeker C."/>
            <person name="Pinto D."/>
            <person name="Vollmers J."/>
            <person name="Rivas-Marin E."/>
            <person name="Kohn T."/>
            <person name="Peeters S.H."/>
            <person name="Heuer A."/>
            <person name="Rast P."/>
            <person name="Oberbeckmann S."/>
            <person name="Bunk B."/>
            <person name="Jeske O."/>
            <person name="Meyerdierks A."/>
            <person name="Storesund J.E."/>
            <person name="Kallscheuer N."/>
            <person name="Luecker S."/>
            <person name="Lage O.M."/>
            <person name="Pohl T."/>
            <person name="Merkel B.J."/>
            <person name="Hornburger P."/>
            <person name="Mueller R.-W."/>
            <person name="Bruemmer F."/>
            <person name="Labrenz M."/>
            <person name="Spormann A.M."/>
            <person name="Op den Camp H."/>
            <person name="Overmann J."/>
            <person name="Amann R."/>
            <person name="Jetten M.S.M."/>
            <person name="Mascher T."/>
            <person name="Medema M.H."/>
            <person name="Devos D.P."/>
            <person name="Kaster A.-K."/>
            <person name="Ovreas L."/>
            <person name="Rohde M."/>
            <person name="Galperin M.Y."/>
            <person name="Jogler C."/>
        </authorList>
    </citation>
    <scope>NUCLEOTIDE SEQUENCE [LARGE SCALE GENOMIC DNA]</scope>
    <source>
        <strain evidence="1 2">V202</strain>
    </source>
</reference>
<sequence>MSSSAYLYSLLENDGVVRRDLPQSMAVPSIAIPVDAFELNALATRARASARNFEFLNNLQPPQPQNPKLIPSADGKITGMLLTIPVGNTSGDFAAIYDKLFETLPAHTDLLCLVNTGSKSTVENWIQTYNRTNAAVVEAPDHVGFSIWAQDAYAISETSASETYFIEPLSFLRYADAVISDYVTNATSLKNFQTPLYFQGGNILIGDDFWFIGIDYPTNTLDYVNNSIFPNPGETGEQLVRRLYTEYLDSSRTLRYIGSTVPVPSEGIVLAQEQGTYYVDMVYQGNKNGTAQPLFHIDMFLSLAGRDQNGSYQILVADPSLGPATPWSTSGAGYSMQNVFDNIASNLSASGYTVIRNPLPITFSSRMLPVSVFNRPHDPELFSIYTTLTAAGVSQVELRSWYFATANNALVQNTQDAGDKKVWLPTYGYDLQSPGSSEKDYSYLQASDNANKQIWENLGYNVEMLPSFHRLARGLGAVHCIQKYVSRG</sequence>
<dbReference type="EMBL" id="CP037422">
    <property type="protein sequence ID" value="QDU07336.1"/>
    <property type="molecule type" value="Genomic_DNA"/>
</dbReference>
<accession>A0A517WQ31</accession>
<evidence type="ECO:0000313" key="1">
    <source>
        <dbReference type="EMBL" id="QDU07336.1"/>
    </source>
</evidence>
<dbReference type="Proteomes" id="UP000318384">
    <property type="component" value="Chromosome"/>
</dbReference>
<evidence type="ECO:0000313" key="2">
    <source>
        <dbReference type="Proteomes" id="UP000318384"/>
    </source>
</evidence>
<dbReference type="AlphaFoldDB" id="A0A517WQ31"/>
<name>A0A517WQ31_9PLAN</name>
<proteinExistence type="predicted"/>
<keyword evidence="2" id="KW-1185">Reference proteome</keyword>
<protein>
    <submittedName>
        <fullName evidence="1">Uncharacterized protein</fullName>
    </submittedName>
</protein>
<dbReference type="Gene3D" id="3.75.10.10">
    <property type="entry name" value="L-arginine/glycine Amidinotransferase, Chain A"/>
    <property type="match status" value="1"/>
</dbReference>
<dbReference type="RefSeq" id="WP_145171198.1">
    <property type="nucleotide sequence ID" value="NZ_CP037422.1"/>
</dbReference>
<gene>
    <name evidence="1" type="ORF">V202x_06880</name>
</gene>
<organism evidence="1 2">
    <name type="scientific">Gimesia aquarii</name>
    <dbReference type="NCBI Taxonomy" id="2527964"/>
    <lineage>
        <taxon>Bacteria</taxon>
        <taxon>Pseudomonadati</taxon>
        <taxon>Planctomycetota</taxon>
        <taxon>Planctomycetia</taxon>
        <taxon>Planctomycetales</taxon>
        <taxon>Planctomycetaceae</taxon>
        <taxon>Gimesia</taxon>
    </lineage>
</organism>
<dbReference type="OrthoDB" id="3650527at2"/>